<proteinExistence type="predicted"/>
<accession>A0A2T4CB59</accession>
<keyword evidence="3" id="KW-1185">Reference proteome</keyword>
<evidence type="ECO:0000256" key="1">
    <source>
        <dbReference type="SAM" id="MobiDB-lite"/>
    </source>
</evidence>
<dbReference type="AlphaFoldDB" id="A0A2T4CB59"/>
<dbReference type="Proteomes" id="UP000240760">
    <property type="component" value="Unassembled WGS sequence"/>
</dbReference>
<dbReference type="EMBL" id="KZ679129">
    <property type="protein sequence ID" value="PTB78762.1"/>
    <property type="molecule type" value="Genomic_DNA"/>
</dbReference>
<feature type="compositionally biased region" description="Basic and acidic residues" evidence="1">
    <location>
        <begin position="245"/>
        <end position="255"/>
    </location>
</feature>
<gene>
    <name evidence="2" type="ORF">M440DRAFT_269298</name>
</gene>
<name>A0A2T4CB59_TRILO</name>
<sequence>MAPLGTYSTRAVIDGTSQGSWGSSIQCPVSCKGTAYVATLPGPAITPNIPDGQALPFASPLAVTTPRGFLLHSISRQYIQLERRYGTDMFDIRQALLAGSASLLCHSAARPTSHKVRDASASGTSLSCLLIAFLDSRTWPKGFESAVAQPRWLDRWHRVTRRYVTQRLVCCCASLDRPQLLIHTSRMRLDMRGCVDACLDRGLSRRKQKRVDPFRTSCSRRLALALPTNNLTCNSTYNSTSGNISKEDKHTDRGSQDQSQEGPGLANRAEQRLHEYLLQHSDGSNTVCSISRINNAMLPSADI</sequence>
<organism evidence="2 3">
    <name type="scientific">Trichoderma longibrachiatum ATCC 18648</name>
    <dbReference type="NCBI Taxonomy" id="983965"/>
    <lineage>
        <taxon>Eukaryota</taxon>
        <taxon>Fungi</taxon>
        <taxon>Dikarya</taxon>
        <taxon>Ascomycota</taxon>
        <taxon>Pezizomycotina</taxon>
        <taxon>Sordariomycetes</taxon>
        <taxon>Hypocreomycetidae</taxon>
        <taxon>Hypocreales</taxon>
        <taxon>Hypocreaceae</taxon>
        <taxon>Trichoderma</taxon>
    </lineage>
</organism>
<feature type="region of interest" description="Disordered" evidence="1">
    <location>
        <begin position="237"/>
        <end position="266"/>
    </location>
</feature>
<evidence type="ECO:0000313" key="3">
    <source>
        <dbReference type="Proteomes" id="UP000240760"/>
    </source>
</evidence>
<protein>
    <submittedName>
        <fullName evidence="2">Uncharacterized protein</fullName>
    </submittedName>
</protein>
<reference evidence="2 3" key="1">
    <citation type="submission" date="2016-07" db="EMBL/GenBank/DDBJ databases">
        <title>Multiple horizontal gene transfer events from other fungi enriched the ability of initially mycotrophic Trichoderma (Ascomycota) to feed on dead plant biomass.</title>
        <authorList>
            <consortium name="DOE Joint Genome Institute"/>
            <person name="Aerts A."/>
            <person name="Atanasova L."/>
            <person name="Chenthamara K."/>
            <person name="Zhang J."/>
            <person name="Grujic M."/>
            <person name="Henrissat B."/>
            <person name="Kuo A."/>
            <person name="Salamov A."/>
            <person name="Lipzen A."/>
            <person name="Labutti K."/>
            <person name="Barry K."/>
            <person name="Miao Y."/>
            <person name="Rahimi M.J."/>
            <person name="Shen Q."/>
            <person name="Grigoriev I.V."/>
            <person name="Kubicek C.P."/>
            <person name="Druzhinina I.S."/>
        </authorList>
    </citation>
    <scope>NUCLEOTIDE SEQUENCE [LARGE SCALE GENOMIC DNA]</scope>
    <source>
        <strain evidence="2 3">ATCC 18648</strain>
    </source>
</reference>
<evidence type="ECO:0000313" key="2">
    <source>
        <dbReference type="EMBL" id="PTB78762.1"/>
    </source>
</evidence>